<keyword evidence="5" id="KW-0862">Zinc</keyword>
<evidence type="ECO:0000256" key="3">
    <source>
        <dbReference type="ARBA" id="ARBA00022723"/>
    </source>
</evidence>
<reference evidence="9 10" key="1">
    <citation type="journal article" date="2008" name="Nature">
        <title>The genome of the choanoflagellate Monosiga brevicollis and the origin of metazoans.</title>
        <authorList>
            <consortium name="JGI Sequencing"/>
            <person name="King N."/>
            <person name="Westbrook M.J."/>
            <person name="Young S.L."/>
            <person name="Kuo A."/>
            <person name="Abedin M."/>
            <person name="Chapman J."/>
            <person name="Fairclough S."/>
            <person name="Hellsten U."/>
            <person name="Isogai Y."/>
            <person name="Letunic I."/>
            <person name="Marr M."/>
            <person name="Pincus D."/>
            <person name="Putnam N."/>
            <person name="Rokas A."/>
            <person name="Wright K.J."/>
            <person name="Zuzow R."/>
            <person name="Dirks W."/>
            <person name="Good M."/>
            <person name="Goodstein D."/>
            <person name="Lemons D."/>
            <person name="Li W."/>
            <person name="Lyons J.B."/>
            <person name="Morris A."/>
            <person name="Nichols S."/>
            <person name="Richter D.J."/>
            <person name="Salamov A."/>
            <person name="Bork P."/>
            <person name="Lim W.A."/>
            <person name="Manning G."/>
            <person name="Miller W.T."/>
            <person name="McGinnis W."/>
            <person name="Shapiro H."/>
            <person name="Tjian R."/>
            <person name="Grigoriev I.V."/>
            <person name="Rokhsar D."/>
        </authorList>
    </citation>
    <scope>NUCLEOTIDE SEQUENCE [LARGE SCALE GENOMIC DNA]</scope>
    <source>
        <strain evidence="10">MX1 / ATCC 50154</strain>
    </source>
</reference>
<feature type="coiled-coil region" evidence="8">
    <location>
        <begin position="124"/>
        <end position="151"/>
    </location>
</feature>
<evidence type="ECO:0000256" key="6">
    <source>
        <dbReference type="ARBA" id="ARBA00023187"/>
    </source>
</evidence>
<dbReference type="KEGG" id="mbr:MONBRDRAFT_19988"/>
<dbReference type="GO" id="GO:0071006">
    <property type="term" value="C:U2-type catalytic step 1 spliceosome"/>
    <property type="evidence" value="ECO:0000318"/>
    <property type="project" value="GO_Central"/>
</dbReference>
<dbReference type="eggNOG" id="KOG2989">
    <property type="taxonomic scope" value="Eukaryota"/>
</dbReference>
<evidence type="ECO:0000256" key="2">
    <source>
        <dbReference type="ARBA" id="ARBA00022664"/>
    </source>
</evidence>
<evidence type="ECO:0000256" key="8">
    <source>
        <dbReference type="SAM" id="Coils"/>
    </source>
</evidence>
<name>A9UTI1_MONBE</name>
<dbReference type="GeneID" id="5889260"/>
<dbReference type="GO" id="GO:0000398">
    <property type="term" value="P:mRNA splicing, via spliceosome"/>
    <property type="evidence" value="ECO:0007669"/>
    <property type="project" value="InterPro"/>
</dbReference>
<dbReference type="RefSeq" id="XP_001743672.1">
    <property type="nucleotide sequence ID" value="XM_001743620.1"/>
</dbReference>
<evidence type="ECO:0000313" key="9">
    <source>
        <dbReference type="EMBL" id="EDQ91250.1"/>
    </source>
</evidence>
<dbReference type="GO" id="GO:0046872">
    <property type="term" value="F:metal ion binding"/>
    <property type="evidence" value="ECO:0007669"/>
    <property type="project" value="UniProtKB-KW"/>
</dbReference>
<organism evidence="9 10">
    <name type="scientific">Monosiga brevicollis</name>
    <name type="common">Choanoflagellate</name>
    <dbReference type="NCBI Taxonomy" id="81824"/>
    <lineage>
        <taxon>Eukaryota</taxon>
        <taxon>Choanoflagellata</taxon>
        <taxon>Craspedida</taxon>
        <taxon>Salpingoecidae</taxon>
        <taxon>Monosiga</taxon>
    </lineage>
</organism>
<dbReference type="PANTHER" id="PTHR12111">
    <property type="entry name" value="SPLICING FACTOR YJU2"/>
    <property type="match status" value="1"/>
</dbReference>
<keyword evidence="6" id="KW-0508">mRNA splicing</keyword>
<keyword evidence="4" id="KW-0747">Spliceosome</keyword>
<dbReference type="GO" id="GO:0008380">
    <property type="term" value="P:RNA splicing"/>
    <property type="evidence" value="ECO:0000318"/>
    <property type="project" value="GO_Central"/>
</dbReference>
<dbReference type="HAMAP" id="MF_03226">
    <property type="entry name" value="YJU2"/>
    <property type="match status" value="1"/>
</dbReference>
<proteinExistence type="inferred from homology"/>
<evidence type="ECO:0000256" key="4">
    <source>
        <dbReference type="ARBA" id="ARBA00022728"/>
    </source>
</evidence>
<dbReference type="STRING" id="81824.A9UTI1"/>
<keyword evidence="2" id="KW-0507">mRNA processing</keyword>
<feature type="non-terminal residue" evidence="9">
    <location>
        <position position="227"/>
    </location>
</feature>
<dbReference type="AlphaFoldDB" id="A9UTI1"/>
<evidence type="ECO:0000256" key="5">
    <source>
        <dbReference type="ARBA" id="ARBA00022833"/>
    </source>
</evidence>
<keyword evidence="10" id="KW-1185">Reference proteome</keyword>
<dbReference type="Pfam" id="PF04502">
    <property type="entry name" value="Saf4_Yju2"/>
    <property type="match status" value="1"/>
</dbReference>
<keyword evidence="8" id="KW-0175">Coiled coil</keyword>
<evidence type="ECO:0000313" key="10">
    <source>
        <dbReference type="Proteomes" id="UP000001357"/>
    </source>
</evidence>
<dbReference type="FunCoup" id="A9UTI1">
    <property type="interactions" value="660"/>
</dbReference>
<evidence type="ECO:0000256" key="7">
    <source>
        <dbReference type="ARBA" id="ARBA00023242"/>
    </source>
</evidence>
<comment type="subcellular location">
    <subcellularLocation>
        <location evidence="1">Nucleus</location>
    </subcellularLocation>
</comment>
<evidence type="ECO:0000256" key="1">
    <source>
        <dbReference type="ARBA" id="ARBA00004123"/>
    </source>
</evidence>
<keyword evidence="7" id="KW-0539">Nucleus</keyword>
<dbReference type="Proteomes" id="UP000001357">
    <property type="component" value="Unassembled WGS sequence"/>
</dbReference>
<dbReference type="InterPro" id="IPR043701">
    <property type="entry name" value="Yju2"/>
</dbReference>
<dbReference type="InterPro" id="IPR007590">
    <property type="entry name" value="Saf4/Yju2"/>
</dbReference>
<dbReference type="PANTHER" id="PTHR12111:SF1">
    <property type="entry name" value="SPLICING FACTOR YJU2"/>
    <property type="match status" value="1"/>
</dbReference>
<dbReference type="OMA" id="TCASEIT"/>
<gene>
    <name evidence="9" type="ORF">MONBRDRAFT_19988</name>
</gene>
<accession>A9UTI1</accession>
<sequence length="227" mass="26276">MGERKVLNKYYPPDFDPSQVPRMKMSKDRQYKVRLMAPFNMRCLNCGNYIYKATKFNAVKETVQGEEYLGMRIYRFYIRCPRCCGEITFKTDPKNTDYECEAGATRNFETWRMKDRIGTVDDEEALLAAEATEEQNAMRALEERTKESKQEMDIIDALEEIQDANARASKVDVDSILAEKHGEEATVVQELARRIQQEEDDAVAKAFGQQRVIKVKRLDDDEAPSDN</sequence>
<dbReference type="InParanoid" id="A9UTI1"/>
<protein>
    <recommendedName>
        <fullName evidence="11">Splicing factor YJU2</fullName>
    </recommendedName>
</protein>
<keyword evidence="3" id="KW-0479">Metal-binding</keyword>
<evidence type="ECO:0008006" key="11">
    <source>
        <dbReference type="Google" id="ProtNLM"/>
    </source>
</evidence>
<dbReference type="EMBL" id="CH991545">
    <property type="protein sequence ID" value="EDQ91250.1"/>
    <property type="molecule type" value="Genomic_DNA"/>
</dbReference>